<dbReference type="SUPFAM" id="SSF51735">
    <property type="entry name" value="NAD(P)-binding Rossmann-fold domains"/>
    <property type="match status" value="1"/>
</dbReference>
<keyword evidence="5" id="KW-0175">Coiled coil</keyword>
<dbReference type="GO" id="GO:0005829">
    <property type="term" value="C:cytosol"/>
    <property type="evidence" value="ECO:0007669"/>
    <property type="project" value="TreeGrafter"/>
</dbReference>
<gene>
    <name evidence="9" type="ORF">LR48_Vigan07g155800</name>
</gene>
<dbReference type="InterPro" id="IPR006140">
    <property type="entry name" value="D-isomer_DH_NAD-bd"/>
</dbReference>
<sequence>MEDQNLPHHTSQPPSTEDQNHCTTSDQQLQNLNLPKVLLHGPPGFSSVLQPPYSQKFHLLNPSSLPLHQFAATHPHHCATVAAVLCDGGYPLTLDMLSLLPSLRLVVTASAGTDHVDIDECRRRGIQVAGAGNLFSEDVADLAVALLIDVVMKISAADRSLRKRHVDSRAITLASKQALIESLSEADLTNTMLEMSIWTTSLAWYLREFVDRPGVENVKAELLAEKKVSEDLQAAMDQMLLAQDDFDKKIDELSVELDEAKKSLAETTKQLRDAWTDLSDAPPRLIFKSFGGAPSSVVHSPVRGKPVQDSLMPKSVRKLLAIRWNSNEYAVSGKRVGIVGLGRIGLEVAHRLEALECMVSYNSRKQKPFVPYPFYSTVLELATNTNVLVLCCSLNDQTRHIINREVMLALGKGGVIVNVGRGALIDEKQLFNCLMEGEIGGAGLDVFENEPLVDEHFFSLDNVVLSPHAGFSTLDSYLAICQLLGLNLEAFFSNNPLITPVI</sequence>
<feature type="domain" description="D-isomer specific 2-hydroxyacid dehydrogenase NAD-binding" evidence="8">
    <location>
        <begin position="327"/>
        <end position="470"/>
    </location>
</feature>
<evidence type="ECO:0000256" key="2">
    <source>
        <dbReference type="ARBA" id="ARBA00023002"/>
    </source>
</evidence>
<evidence type="ECO:0000256" key="5">
    <source>
        <dbReference type="SAM" id="Coils"/>
    </source>
</evidence>
<organism evidence="9 10">
    <name type="scientific">Phaseolus angularis</name>
    <name type="common">Azuki bean</name>
    <name type="synonym">Vigna angularis</name>
    <dbReference type="NCBI Taxonomy" id="3914"/>
    <lineage>
        <taxon>Eukaryota</taxon>
        <taxon>Viridiplantae</taxon>
        <taxon>Streptophyta</taxon>
        <taxon>Embryophyta</taxon>
        <taxon>Tracheophyta</taxon>
        <taxon>Spermatophyta</taxon>
        <taxon>Magnoliopsida</taxon>
        <taxon>eudicotyledons</taxon>
        <taxon>Gunneridae</taxon>
        <taxon>Pentapetalae</taxon>
        <taxon>rosids</taxon>
        <taxon>fabids</taxon>
        <taxon>Fabales</taxon>
        <taxon>Fabaceae</taxon>
        <taxon>Papilionoideae</taxon>
        <taxon>50 kb inversion clade</taxon>
        <taxon>NPAAA clade</taxon>
        <taxon>indigoferoid/millettioid clade</taxon>
        <taxon>Phaseoleae</taxon>
        <taxon>Vigna</taxon>
    </lineage>
</organism>
<dbReference type="GO" id="GO:0016618">
    <property type="term" value="F:hydroxypyruvate reductase [NAD(P)H] activity"/>
    <property type="evidence" value="ECO:0007669"/>
    <property type="project" value="UniProtKB-ARBA"/>
</dbReference>
<dbReference type="Pfam" id="PF02826">
    <property type="entry name" value="2-Hacid_dh_C"/>
    <property type="match status" value="1"/>
</dbReference>
<dbReference type="OMA" id="KWNHDLY"/>
<dbReference type="GO" id="GO:0030267">
    <property type="term" value="F:glyoxylate reductase (NADPH) activity"/>
    <property type="evidence" value="ECO:0007669"/>
    <property type="project" value="UniProtKB-EC"/>
</dbReference>
<dbReference type="InterPro" id="IPR050223">
    <property type="entry name" value="D-isomer_2-hydroxyacid_DH"/>
</dbReference>
<feature type="region of interest" description="Disordered" evidence="6">
    <location>
        <begin position="1"/>
        <end position="26"/>
    </location>
</feature>
<evidence type="ECO:0000256" key="3">
    <source>
        <dbReference type="ARBA" id="ARBA00023027"/>
    </source>
</evidence>
<dbReference type="InterPro" id="IPR036291">
    <property type="entry name" value="NAD(P)-bd_dom_sf"/>
</dbReference>
<dbReference type="FunFam" id="3.40.50.720:FF:000213">
    <property type="entry name" value="Putative 2-hydroxyacid dehydrogenase"/>
    <property type="match status" value="1"/>
</dbReference>
<name>A0A0L9UZ75_PHAAN</name>
<evidence type="ECO:0000259" key="7">
    <source>
        <dbReference type="Pfam" id="PF00389"/>
    </source>
</evidence>
<protein>
    <recommendedName>
        <fullName evidence="4">glyoxylate reductase (NADP(+))</fullName>
        <ecNumber evidence="4">1.1.1.79</ecNumber>
    </recommendedName>
</protein>
<dbReference type="PANTHER" id="PTHR10996:SF234">
    <property type="entry name" value="D-GLYCERATE DEHYDROGENASE_HYDROXYPYRUVATE REDUCTASE"/>
    <property type="match status" value="1"/>
</dbReference>
<dbReference type="GO" id="GO:0009853">
    <property type="term" value="P:photorespiration"/>
    <property type="evidence" value="ECO:0007669"/>
    <property type="project" value="UniProtKB-ARBA"/>
</dbReference>
<dbReference type="EC" id="1.1.1.79" evidence="4"/>
<dbReference type="AlphaFoldDB" id="A0A0L9UZ75"/>
<dbReference type="Pfam" id="PF00389">
    <property type="entry name" value="2-Hacid_dh"/>
    <property type="match status" value="1"/>
</dbReference>
<dbReference type="SUPFAM" id="SSF52283">
    <property type="entry name" value="Formate/glycerate dehydrogenase catalytic domain-like"/>
    <property type="match status" value="1"/>
</dbReference>
<reference evidence="10" key="1">
    <citation type="journal article" date="2015" name="Proc. Natl. Acad. Sci. U.S.A.">
        <title>Genome sequencing of adzuki bean (Vigna angularis) provides insight into high starch and low fat accumulation and domestication.</title>
        <authorList>
            <person name="Yang K."/>
            <person name="Tian Z."/>
            <person name="Chen C."/>
            <person name="Luo L."/>
            <person name="Zhao B."/>
            <person name="Wang Z."/>
            <person name="Yu L."/>
            <person name="Li Y."/>
            <person name="Sun Y."/>
            <person name="Li W."/>
            <person name="Chen Y."/>
            <person name="Li Y."/>
            <person name="Zhang Y."/>
            <person name="Ai D."/>
            <person name="Zhao J."/>
            <person name="Shang C."/>
            <person name="Ma Y."/>
            <person name="Wu B."/>
            <person name="Wang M."/>
            <person name="Gao L."/>
            <person name="Sun D."/>
            <person name="Zhang P."/>
            <person name="Guo F."/>
            <person name="Wang W."/>
            <person name="Li Y."/>
            <person name="Wang J."/>
            <person name="Varshney R.K."/>
            <person name="Wang J."/>
            <person name="Ling H.Q."/>
            <person name="Wan P."/>
        </authorList>
    </citation>
    <scope>NUCLEOTIDE SEQUENCE</scope>
    <source>
        <strain evidence="10">cv. Jingnong 6</strain>
    </source>
</reference>
<evidence type="ECO:0000256" key="4">
    <source>
        <dbReference type="ARBA" id="ARBA00066661"/>
    </source>
</evidence>
<dbReference type="InterPro" id="IPR006139">
    <property type="entry name" value="D-isomer_2_OHA_DH_cat_dom"/>
</dbReference>
<feature type="coiled-coil region" evidence="5">
    <location>
        <begin position="243"/>
        <end position="270"/>
    </location>
</feature>
<dbReference type="PANTHER" id="PTHR10996">
    <property type="entry name" value="2-HYDROXYACID DEHYDROGENASE-RELATED"/>
    <property type="match status" value="1"/>
</dbReference>
<evidence type="ECO:0000313" key="9">
    <source>
        <dbReference type="EMBL" id="KOM47854.1"/>
    </source>
</evidence>
<evidence type="ECO:0000259" key="8">
    <source>
        <dbReference type="Pfam" id="PF02826"/>
    </source>
</evidence>
<evidence type="ECO:0000256" key="6">
    <source>
        <dbReference type="SAM" id="MobiDB-lite"/>
    </source>
</evidence>
<keyword evidence="3" id="KW-0520">NAD</keyword>
<proteinExistence type="predicted"/>
<evidence type="ECO:0000256" key="1">
    <source>
        <dbReference type="ARBA" id="ARBA00022857"/>
    </source>
</evidence>
<accession>A0A0L9UZ75</accession>
<dbReference type="EMBL" id="CM003377">
    <property type="protein sequence ID" value="KOM47854.1"/>
    <property type="molecule type" value="Genomic_DNA"/>
</dbReference>
<dbReference type="Proteomes" id="UP000053144">
    <property type="component" value="Chromosome 7"/>
</dbReference>
<keyword evidence="2" id="KW-0560">Oxidoreductase</keyword>
<feature type="domain" description="D-isomer specific 2-hydroxyacid dehydrogenase catalytic" evidence="7">
    <location>
        <begin position="80"/>
        <end position="501"/>
    </location>
</feature>
<dbReference type="STRING" id="3914.A0A0L9UZ75"/>
<feature type="compositionally biased region" description="Polar residues" evidence="6">
    <location>
        <begin position="7"/>
        <end position="26"/>
    </location>
</feature>
<dbReference type="GO" id="GO:0051287">
    <property type="term" value="F:NAD binding"/>
    <property type="evidence" value="ECO:0007669"/>
    <property type="project" value="InterPro"/>
</dbReference>
<keyword evidence="1" id="KW-0521">NADP</keyword>
<evidence type="ECO:0000313" key="10">
    <source>
        <dbReference type="Proteomes" id="UP000053144"/>
    </source>
</evidence>
<dbReference type="Gramene" id="KOM47854">
    <property type="protein sequence ID" value="KOM47854"/>
    <property type="gene ID" value="LR48_Vigan07g155800"/>
</dbReference>
<dbReference type="Gene3D" id="3.40.50.720">
    <property type="entry name" value="NAD(P)-binding Rossmann-like Domain"/>
    <property type="match status" value="2"/>
</dbReference>